<feature type="binding site" evidence="15">
    <location>
        <position position="661"/>
    </location>
    <ligand>
        <name>ATP</name>
        <dbReference type="ChEBI" id="CHEBI:30616"/>
    </ligand>
</feature>
<feature type="domain" description="SecA family profile" evidence="21">
    <location>
        <begin position="2"/>
        <end position="739"/>
    </location>
</feature>
<evidence type="ECO:0000256" key="4">
    <source>
        <dbReference type="ARBA" id="ARBA00022448"/>
    </source>
</evidence>
<proteinExistence type="inferred from homology"/>
<dbReference type="InterPro" id="IPR014018">
    <property type="entry name" value="SecA_motor_DEAD"/>
</dbReference>
<evidence type="ECO:0000256" key="17">
    <source>
        <dbReference type="SAM" id="Coils"/>
    </source>
</evidence>
<dbReference type="SMART" id="SM00957">
    <property type="entry name" value="SecA_DEAD"/>
    <property type="match status" value="1"/>
</dbReference>
<dbReference type="HAMAP" id="MF_01382">
    <property type="entry name" value="SecA"/>
    <property type="match status" value="1"/>
</dbReference>
<evidence type="ECO:0000313" key="22">
    <source>
        <dbReference type="EMBL" id="PWW82997.1"/>
    </source>
</evidence>
<evidence type="ECO:0000256" key="5">
    <source>
        <dbReference type="ARBA" id="ARBA00022475"/>
    </source>
</evidence>
<keyword evidence="4 15" id="KW-0813">Transport</keyword>
<dbReference type="RefSeq" id="WP_110021884.1">
    <property type="nucleotide sequence ID" value="NZ_PDNZ01000001.1"/>
</dbReference>
<dbReference type="SUPFAM" id="SSF52540">
    <property type="entry name" value="P-loop containing nucleoside triphosphate hydrolases"/>
    <property type="match status" value="2"/>
</dbReference>
<evidence type="ECO:0000313" key="23">
    <source>
        <dbReference type="Proteomes" id="UP000246278"/>
    </source>
</evidence>
<evidence type="ECO:0000256" key="6">
    <source>
        <dbReference type="ARBA" id="ARBA00022490"/>
    </source>
</evidence>
<comment type="subcellular location">
    <subcellularLocation>
        <location evidence="15">Cell membrane</location>
        <topology evidence="15">Peripheral membrane protein</topology>
        <orientation evidence="15">Cytoplasmic side</orientation>
    </subcellularLocation>
    <subcellularLocation>
        <location evidence="15">Cytoplasm</location>
    </subcellularLocation>
    <subcellularLocation>
        <location evidence="2">Membrane</location>
        <topology evidence="2">Peripheral membrane protein</topology>
    </subcellularLocation>
    <text evidence="15">Distribution is 50-50.</text>
</comment>
<keyword evidence="13 15" id="KW-0811">Translocation</keyword>
<keyword evidence="14 15" id="KW-0472">Membrane</keyword>
<dbReference type="Pfam" id="PF01043">
    <property type="entry name" value="SecA_PP_bind"/>
    <property type="match status" value="1"/>
</dbReference>
<dbReference type="PANTHER" id="PTHR30612:SF0">
    <property type="entry name" value="CHLOROPLAST PROTEIN-TRANSPORTING ATPASE"/>
    <property type="match status" value="1"/>
</dbReference>
<sequence>MLKIFEKIFGSKHDKDVKKIQPLVDRINETYRTLQELSDDKLREKSQALKSGLQKKLGKIEEQKNDLQNKLENPDIAPNQVESINRELDELEAMYENETKAVLEEILPETFAIVKDTCRRLKGHTYEVMGHPMTWDMVPYDVQLIGGIVLHQGKIAEMATGEGKTLVSTLPAFLNALTGRGVHVVTVNDYLAQRDREWMNPIFEFHGLTTGVILAGMRPDERKKEYQCDITYGTNNEFGFDYLRDNMAGSPNELVQRDYYFAIVDEVDSVLIDEARTPLIISGPVPNSDTGKFTEIKPWIERLVKTQQNLIAGYLTEAEKIVRDDPGNFEAGLDLLRAKRGQPKNSRLIKVLSQTGMAKLMQGVENEYLKDNARRMHEVDDELYYSIDEKSGSIDLTDKGRDFLSKLSQQDSDLFLVPDVGAEVAAIESNPSFDTQQRISKKDEVYRLFSERSEKLHNISQLLKAYSLFEKDDEYVVQNAQVMIVDEFTGRILPGRRYSDGLHQAIEAKENVKIEGETQTLATITIQNFFRLYKKLAGMTGTAETESAEFYDIYKLDVVVIPTNRPIIRKDQDDFVFKTRREKYAAITGKIMELQKKGQPVLVGTASVEVSETLSRMLRAKKVMHNVLNAKQHDREAEIVASAGQKGAVTIATNMAGRGTDIKLGKGIKEMGGLFILGSERHESRRIDRQLRGRSGRQGDPGESIFYVSLEDNLMRLFGSDRVISVMDKLGHEEGDVIEHSMVTKSIERAQKKVEEQNFSIRKRLLEYDDVLNQQRDVIYKRRRGALIKTRLTADIFDLLHDYSENIVNKYSRDFDVQGLEEQVLKDLSVEFRIEKATFESDGVEKTAEALYTAALDFYKRKETAIPEEIMRQIEKYAVLNVIDLKWREHLREIDTLKEGINLRAYGQKDPLLEYKQEAYKLFVGMLGEIEHETLSLAFKLFPVTEEAQQQIEAERQKSQLRQDRLVARHDEAKTAYDSPGNTQTEGRPDRKTQSRNTRENAEQPQQPVRAEKTPGRNDPCPCGSGKKYKNCCGK</sequence>
<evidence type="ECO:0000256" key="1">
    <source>
        <dbReference type="ARBA" id="ARBA00001947"/>
    </source>
</evidence>
<dbReference type="InterPro" id="IPR036670">
    <property type="entry name" value="SecA_X-link_sf"/>
</dbReference>
<dbReference type="InterPro" id="IPR011115">
    <property type="entry name" value="SecA_DEAD"/>
</dbReference>
<evidence type="ECO:0000256" key="12">
    <source>
        <dbReference type="ARBA" id="ARBA00022967"/>
    </source>
</evidence>
<keyword evidence="9" id="KW-0862">Zinc</keyword>
<evidence type="ECO:0000256" key="2">
    <source>
        <dbReference type="ARBA" id="ARBA00004170"/>
    </source>
</evidence>
<evidence type="ECO:0000256" key="18">
    <source>
        <dbReference type="SAM" id="MobiDB-lite"/>
    </source>
</evidence>
<dbReference type="AlphaFoldDB" id="A0A317TAU3"/>
<dbReference type="GO" id="GO:0008564">
    <property type="term" value="F:protein-exporting ATPase activity"/>
    <property type="evidence" value="ECO:0007669"/>
    <property type="project" value="UniProtKB-EC"/>
</dbReference>
<feature type="binding site" evidence="15">
    <location>
        <position position="143"/>
    </location>
    <ligand>
        <name>ATP</name>
        <dbReference type="ChEBI" id="CHEBI:30616"/>
    </ligand>
</feature>
<protein>
    <recommendedName>
        <fullName evidence="15 16">Protein translocase subunit SecA</fullName>
        <ecNumber evidence="15">7.4.2.8</ecNumber>
    </recommendedName>
</protein>
<dbReference type="GO" id="GO:0031522">
    <property type="term" value="C:cell envelope Sec protein transport complex"/>
    <property type="evidence" value="ECO:0007669"/>
    <property type="project" value="TreeGrafter"/>
</dbReference>
<keyword evidence="8 15" id="KW-0547">Nucleotide-binding</keyword>
<keyword evidence="23" id="KW-1185">Reference proteome</keyword>
<dbReference type="PANTHER" id="PTHR30612">
    <property type="entry name" value="SECA INNER MEMBRANE COMPONENT OF SEC PROTEIN SECRETION SYSTEM"/>
    <property type="match status" value="1"/>
</dbReference>
<dbReference type="InterPro" id="IPR001650">
    <property type="entry name" value="Helicase_C-like"/>
</dbReference>
<dbReference type="InterPro" id="IPR020937">
    <property type="entry name" value="SecA_CS"/>
</dbReference>
<dbReference type="GO" id="GO:0006605">
    <property type="term" value="P:protein targeting"/>
    <property type="evidence" value="ECO:0007669"/>
    <property type="project" value="UniProtKB-UniRule"/>
</dbReference>
<keyword evidence="10 15" id="KW-0067">ATP-binding</keyword>
<evidence type="ECO:0000256" key="14">
    <source>
        <dbReference type="ARBA" id="ARBA00023136"/>
    </source>
</evidence>
<dbReference type="GO" id="GO:0065002">
    <property type="term" value="P:intracellular protein transmembrane transport"/>
    <property type="evidence" value="ECO:0007669"/>
    <property type="project" value="UniProtKB-UniRule"/>
</dbReference>
<dbReference type="PROSITE" id="PS51194">
    <property type="entry name" value="HELICASE_CTER"/>
    <property type="match status" value="1"/>
</dbReference>
<keyword evidence="17" id="KW-0175">Coiled coil</keyword>
<reference evidence="23" key="1">
    <citation type="submission" date="2017-10" db="EMBL/GenBank/DDBJ databases">
        <authorList>
            <person name="Gaisin V.A."/>
            <person name="Rysina M.S."/>
            <person name="Grouzdev D.S."/>
        </authorList>
    </citation>
    <scope>NUCLEOTIDE SEQUENCE [LARGE SCALE GENOMIC DNA]</scope>
    <source>
        <strain evidence="23">V1</strain>
    </source>
</reference>
<dbReference type="PROSITE" id="PS51192">
    <property type="entry name" value="HELICASE_ATP_BIND_1"/>
    <property type="match status" value="1"/>
</dbReference>
<dbReference type="InterPro" id="IPR014001">
    <property type="entry name" value="Helicase_ATP-bd"/>
</dbReference>
<dbReference type="Gene3D" id="1.10.3060.10">
    <property type="entry name" value="Helical scaffold and wing domains of SecA"/>
    <property type="match status" value="1"/>
</dbReference>
<dbReference type="InterPro" id="IPR044722">
    <property type="entry name" value="SecA_SF2_C"/>
</dbReference>
<keyword evidence="5 15" id="KW-1003">Cell membrane</keyword>
<dbReference type="Pfam" id="PF07517">
    <property type="entry name" value="SecA_DEAD"/>
    <property type="match status" value="1"/>
</dbReference>
<dbReference type="GO" id="GO:0005886">
    <property type="term" value="C:plasma membrane"/>
    <property type="evidence" value="ECO:0007669"/>
    <property type="project" value="UniProtKB-SubCell"/>
</dbReference>
<dbReference type="InterPro" id="IPR000185">
    <property type="entry name" value="SecA"/>
</dbReference>
<evidence type="ECO:0000256" key="11">
    <source>
        <dbReference type="ARBA" id="ARBA00022927"/>
    </source>
</evidence>
<dbReference type="GO" id="GO:0043952">
    <property type="term" value="P:protein transport by the Sec complex"/>
    <property type="evidence" value="ECO:0007669"/>
    <property type="project" value="TreeGrafter"/>
</dbReference>
<name>A0A317TAU3_9CHLB</name>
<evidence type="ECO:0000259" key="19">
    <source>
        <dbReference type="PROSITE" id="PS51192"/>
    </source>
</evidence>
<evidence type="ECO:0000259" key="20">
    <source>
        <dbReference type="PROSITE" id="PS51194"/>
    </source>
</evidence>
<dbReference type="InterPro" id="IPR011130">
    <property type="entry name" value="SecA_preprotein_X-link_dom"/>
</dbReference>
<feature type="binding site" evidence="15">
    <location>
        <begin position="161"/>
        <end position="165"/>
    </location>
    <ligand>
        <name>ATP</name>
        <dbReference type="ChEBI" id="CHEBI:30616"/>
    </ligand>
</feature>
<comment type="catalytic activity">
    <reaction evidence="15">
        <text>ATP + H2O + cellular proteinSide 1 = ADP + phosphate + cellular proteinSide 2.</text>
        <dbReference type="EC" id="7.4.2.8"/>
    </reaction>
</comment>
<comment type="function">
    <text evidence="15">Part of the Sec protein translocase complex. Interacts with the SecYEG preprotein conducting channel. Has a central role in coupling the hydrolysis of ATP to the transfer of proteins into and across the cell membrane, serving as an ATP-driven molecular motor driving the stepwise translocation of polypeptide chains across the membrane.</text>
</comment>
<dbReference type="Pfam" id="PF02810">
    <property type="entry name" value="SEC-C"/>
    <property type="match status" value="1"/>
</dbReference>
<dbReference type="CDD" id="cd18803">
    <property type="entry name" value="SF2_C_secA"/>
    <property type="match status" value="1"/>
</dbReference>
<feature type="coiled-coil region" evidence="17">
    <location>
        <begin position="50"/>
        <end position="101"/>
    </location>
</feature>
<feature type="domain" description="Helicase ATP-binding" evidence="19">
    <location>
        <begin position="145"/>
        <end position="303"/>
    </location>
</feature>
<dbReference type="InterPro" id="IPR036266">
    <property type="entry name" value="SecA_Wing/Scaffold_sf"/>
</dbReference>
<accession>A0A317TAU3</accession>
<evidence type="ECO:0000256" key="13">
    <source>
        <dbReference type="ARBA" id="ARBA00023010"/>
    </source>
</evidence>
<dbReference type="CDD" id="cd17928">
    <property type="entry name" value="DEXDc_SecA"/>
    <property type="match status" value="1"/>
</dbReference>
<dbReference type="Proteomes" id="UP000246278">
    <property type="component" value="Unassembled WGS sequence"/>
</dbReference>
<evidence type="ECO:0000256" key="10">
    <source>
        <dbReference type="ARBA" id="ARBA00022840"/>
    </source>
</evidence>
<evidence type="ECO:0000256" key="9">
    <source>
        <dbReference type="ARBA" id="ARBA00022833"/>
    </source>
</evidence>
<evidence type="ECO:0000256" key="7">
    <source>
        <dbReference type="ARBA" id="ARBA00022723"/>
    </source>
</evidence>
<feature type="compositionally biased region" description="Basic and acidic residues" evidence="18">
    <location>
        <begin position="987"/>
        <end position="1002"/>
    </location>
</feature>
<comment type="subunit">
    <text evidence="15">Monomer and homodimer. Part of the essential Sec protein translocation apparatus which comprises SecA, SecYEG and auxiliary proteins SecDF. Other proteins may also be involved.</text>
</comment>
<evidence type="ECO:0000256" key="8">
    <source>
        <dbReference type="ARBA" id="ARBA00022741"/>
    </source>
</evidence>
<organism evidence="22 23">
    <name type="scientific">Prosthecochloris marina</name>
    <dbReference type="NCBI Taxonomy" id="2017681"/>
    <lineage>
        <taxon>Bacteria</taxon>
        <taxon>Pseudomonadati</taxon>
        <taxon>Chlorobiota</taxon>
        <taxon>Chlorobiia</taxon>
        <taxon>Chlorobiales</taxon>
        <taxon>Chlorobiaceae</taxon>
        <taxon>Prosthecochloris</taxon>
    </lineage>
</organism>
<keyword evidence="12 15" id="KW-1278">Translocase</keyword>
<gene>
    <name evidence="15" type="primary">secA</name>
    <name evidence="22" type="ORF">CR164_00050</name>
</gene>
<dbReference type="GO" id="GO:0046872">
    <property type="term" value="F:metal ion binding"/>
    <property type="evidence" value="ECO:0007669"/>
    <property type="project" value="UniProtKB-KW"/>
</dbReference>
<evidence type="ECO:0000256" key="3">
    <source>
        <dbReference type="ARBA" id="ARBA00007650"/>
    </source>
</evidence>
<dbReference type="SUPFAM" id="SSF81886">
    <property type="entry name" value="Helical scaffold and wing domains of SecA"/>
    <property type="match status" value="1"/>
</dbReference>
<comment type="caution">
    <text evidence="22">The sequence shown here is derived from an EMBL/GenBank/DDBJ whole genome shotgun (WGS) entry which is preliminary data.</text>
</comment>
<dbReference type="InterPro" id="IPR004027">
    <property type="entry name" value="SEC_C_motif"/>
</dbReference>
<dbReference type="FunFam" id="3.40.50.300:FF:000429">
    <property type="entry name" value="Preprotein translocase subunit SecA"/>
    <property type="match status" value="1"/>
</dbReference>
<evidence type="ECO:0000259" key="21">
    <source>
        <dbReference type="PROSITE" id="PS51196"/>
    </source>
</evidence>
<comment type="similarity">
    <text evidence="3 15 16">Belongs to the SecA family.</text>
</comment>
<dbReference type="EC" id="7.4.2.8" evidence="15"/>
<dbReference type="GO" id="GO:0005524">
    <property type="term" value="F:ATP binding"/>
    <property type="evidence" value="ECO:0007669"/>
    <property type="project" value="UniProtKB-UniRule"/>
</dbReference>
<keyword evidence="7" id="KW-0479">Metal-binding</keyword>
<dbReference type="SUPFAM" id="SSF81767">
    <property type="entry name" value="Pre-protein crosslinking domain of SecA"/>
    <property type="match status" value="1"/>
</dbReference>
<dbReference type="GO" id="GO:0005829">
    <property type="term" value="C:cytosol"/>
    <property type="evidence" value="ECO:0007669"/>
    <property type="project" value="TreeGrafter"/>
</dbReference>
<evidence type="ECO:0000256" key="15">
    <source>
        <dbReference type="HAMAP-Rule" id="MF_01382"/>
    </source>
</evidence>
<dbReference type="PROSITE" id="PS01312">
    <property type="entry name" value="SECA"/>
    <property type="match status" value="1"/>
</dbReference>
<feature type="domain" description="Helicase C-terminal" evidence="20">
    <location>
        <begin position="586"/>
        <end position="755"/>
    </location>
</feature>
<dbReference type="SMART" id="SM00958">
    <property type="entry name" value="SecA_PP_bind"/>
    <property type="match status" value="1"/>
</dbReference>
<dbReference type="InterPro" id="IPR027417">
    <property type="entry name" value="P-loop_NTPase"/>
</dbReference>
<dbReference type="Gene3D" id="3.40.50.300">
    <property type="entry name" value="P-loop containing nucleotide triphosphate hydrolases"/>
    <property type="match status" value="3"/>
</dbReference>
<dbReference type="GO" id="GO:0017038">
    <property type="term" value="P:protein import"/>
    <property type="evidence" value="ECO:0007669"/>
    <property type="project" value="InterPro"/>
</dbReference>
<evidence type="ECO:0000256" key="16">
    <source>
        <dbReference type="RuleBase" id="RU003874"/>
    </source>
</evidence>
<dbReference type="Pfam" id="PF21090">
    <property type="entry name" value="P-loop_SecA"/>
    <property type="match status" value="2"/>
</dbReference>
<dbReference type="NCBIfam" id="TIGR00963">
    <property type="entry name" value="secA"/>
    <property type="match status" value="1"/>
</dbReference>
<dbReference type="PROSITE" id="PS51196">
    <property type="entry name" value="SECA_MOTOR_DEAD"/>
    <property type="match status" value="1"/>
</dbReference>
<feature type="region of interest" description="Disordered" evidence="18">
    <location>
        <begin position="970"/>
        <end position="1035"/>
    </location>
</feature>
<dbReference type="Pfam" id="PF07516">
    <property type="entry name" value="SecA_SW"/>
    <property type="match status" value="1"/>
</dbReference>
<comment type="cofactor">
    <cofactor evidence="1">
        <name>Zn(2+)</name>
        <dbReference type="ChEBI" id="CHEBI:29105"/>
    </cofactor>
</comment>
<dbReference type="PRINTS" id="PR00906">
    <property type="entry name" value="SECA"/>
</dbReference>
<dbReference type="EMBL" id="PDNZ01000001">
    <property type="protein sequence ID" value="PWW82997.1"/>
    <property type="molecule type" value="Genomic_DNA"/>
</dbReference>
<dbReference type="Gene3D" id="3.90.1440.10">
    <property type="entry name" value="SecA, preprotein cross-linking domain"/>
    <property type="match status" value="1"/>
</dbReference>
<dbReference type="FunFam" id="3.40.50.300:FF:000246">
    <property type="entry name" value="Preprotein translocase subunit SecA"/>
    <property type="match status" value="1"/>
</dbReference>
<keyword evidence="11 15" id="KW-0653">Protein transport</keyword>
<keyword evidence="6 15" id="KW-0963">Cytoplasm</keyword>
<dbReference type="InterPro" id="IPR011116">
    <property type="entry name" value="SecA_Wing/Scaffold"/>
</dbReference>
<dbReference type="OrthoDB" id="9805579at2"/>